<dbReference type="OMA" id="ASMHVIN"/>
<name>A0A067CJ05_SAPPC</name>
<feature type="transmembrane region" description="Helical" evidence="3">
    <location>
        <begin position="37"/>
        <end position="59"/>
    </location>
</feature>
<dbReference type="OrthoDB" id="547796at2759"/>
<protein>
    <recommendedName>
        <fullName evidence="4">Cytochrome b5 heme-binding domain-containing protein</fullName>
    </recommendedName>
</protein>
<dbReference type="GO" id="GO:0012505">
    <property type="term" value="C:endomembrane system"/>
    <property type="evidence" value="ECO:0007669"/>
    <property type="project" value="TreeGrafter"/>
</dbReference>
<dbReference type="PANTHER" id="PTHR10281:SF4">
    <property type="entry name" value="NEUFERRICIN"/>
    <property type="match status" value="1"/>
</dbReference>
<feature type="compositionally biased region" description="Basic and acidic residues" evidence="2">
    <location>
        <begin position="1"/>
        <end position="14"/>
    </location>
</feature>
<dbReference type="EMBL" id="KK583221">
    <property type="protein sequence ID" value="KDO26782.1"/>
    <property type="molecule type" value="Genomic_DNA"/>
</dbReference>
<accession>A0A067CJ05</accession>
<dbReference type="InterPro" id="IPR050577">
    <property type="entry name" value="MAPR/NEUFC/NENF-like"/>
</dbReference>
<evidence type="ECO:0000259" key="4">
    <source>
        <dbReference type="SMART" id="SM01117"/>
    </source>
</evidence>
<organism evidence="5 6">
    <name type="scientific">Saprolegnia parasitica (strain CBS 223.65)</name>
    <dbReference type="NCBI Taxonomy" id="695850"/>
    <lineage>
        <taxon>Eukaryota</taxon>
        <taxon>Sar</taxon>
        <taxon>Stramenopiles</taxon>
        <taxon>Oomycota</taxon>
        <taxon>Saprolegniomycetes</taxon>
        <taxon>Saprolegniales</taxon>
        <taxon>Saprolegniaceae</taxon>
        <taxon>Saprolegnia</taxon>
    </lineage>
</organism>
<dbReference type="GO" id="GO:0016020">
    <property type="term" value="C:membrane"/>
    <property type="evidence" value="ECO:0007669"/>
    <property type="project" value="TreeGrafter"/>
</dbReference>
<proteinExistence type="inferred from homology"/>
<gene>
    <name evidence="5" type="ORF">SPRG_08072</name>
</gene>
<dbReference type="GeneID" id="24130309"/>
<dbReference type="AlphaFoldDB" id="A0A067CJ05"/>
<keyword evidence="6" id="KW-1185">Reference proteome</keyword>
<reference evidence="5 6" key="1">
    <citation type="journal article" date="2013" name="PLoS Genet.">
        <title>Distinctive expansion of potential virulence genes in the genome of the oomycete fish pathogen Saprolegnia parasitica.</title>
        <authorList>
            <person name="Jiang R.H."/>
            <person name="de Bruijn I."/>
            <person name="Haas B.J."/>
            <person name="Belmonte R."/>
            <person name="Lobach L."/>
            <person name="Christie J."/>
            <person name="van den Ackerveken G."/>
            <person name="Bottin A."/>
            <person name="Bulone V."/>
            <person name="Diaz-Moreno S.M."/>
            <person name="Dumas B."/>
            <person name="Fan L."/>
            <person name="Gaulin E."/>
            <person name="Govers F."/>
            <person name="Grenville-Briggs L.J."/>
            <person name="Horner N.R."/>
            <person name="Levin J.Z."/>
            <person name="Mammella M."/>
            <person name="Meijer H.J."/>
            <person name="Morris P."/>
            <person name="Nusbaum C."/>
            <person name="Oome S."/>
            <person name="Phillips A.J."/>
            <person name="van Rooyen D."/>
            <person name="Rzeszutek E."/>
            <person name="Saraiva M."/>
            <person name="Secombes C.J."/>
            <person name="Seidl M.F."/>
            <person name="Snel B."/>
            <person name="Stassen J.H."/>
            <person name="Sykes S."/>
            <person name="Tripathy S."/>
            <person name="van den Berg H."/>
            <person name="Vega-Arreguin J.C."/>
            <person name="Wawra S."/>
            <person name="Young S.K."/>
            <person name="Zeng Q."/>
            <person name="Dieguez-Uribeondo J."/>
            <person name="Russ C."/>
            <person name="Tyler B.M."/>
            <person name="van West P."/>
        </authorList>
    </citation>
    <scope>NUCLEOTIDE SEQUENCE [LARGE SCALE GENOMIC DNA]</scope>
    <source>
        <strain evidence="5 6">CBS 223.65</strain>
    </source>
</reference>
<dbReference type="PANTHER" id="PTHR10281">
    <property type="entry name" value="MEMBRANE-ASSOCIATED PROGESTERONE RECEPTOR COMPONENT-RELATED"/>
    <property type="match status" value="1"/>
</dbReference>
<sequence length="284" mass="31504">MELRQRRHDDLRNESDDDADEGLAAGDGGLDEQDKVLWVWLPLIMVGLGALLFASMHVINSHDDTARVLHAISRGPRVPGGHHEYRLTKSELALFNGVEQDRLFLSVLGQVFDVTAGKKHYGDRGAYRHFIGIDRSRAFSSGDASDGEDVSSFTDKQLLDVHRWLVFFDTNKAYARMGTVEGVYYDKFGHATPLMQELRERIRAAKAAEDAAAAIEACNMEWKAGEGSVVWCADPNKFPRKHAGGRCGCFTAADIAMHGETTLELMDHCKELDKRCVSATYSAS</sequence>
<evidence type="ECO:0000313" key="5">
    <source>
        <dbReference type="EMBL" id="KDO26782.1"/>
    </source>
</evidence>
<evidence type="ECO:0000256" key="1">
    <source>
        <dbReference type="ARBA" id="ARBA00038357"/>
    </source>
</evidence>
<keyword evidence="3" id="KW-0472">Membrane</keyword>
<dbReference type="SUPFAM" id="SSF55856">
    <property type="entry name" value="Cytochrome b5-like heme/steroid binding domain"/>
    <property type="match status" value="1"/>
</dbReference>
<feature type="domain" description="Cytochrome b5 heme-binding" evidence="4">
    <location>
        <begin position="87"/>
        <end position="181"/>
    </location>
</feature>
<dbReference type="InterPro" id="IPR036400">
    <property type="entry name" value="Cyt_B5-like_heme/steroid_sf"/>
</dbReference>
<dbReference type="SMART" id="SM01117">
    <property type="entry name" value="Cyt-b5"/>
    <property type="match status" value="1"/>
</dbReference>
<keyword evidence="3" id="KW-0812">Transmembrane</keyword>
<feature type="region of interest" description="Disordered" evidence="2">
    <location>
        <begin position="1"/>
        <end position="27"/>
    </location>
</feature>
<dbReference type="InterPro" id="IPR001199">
    <property type="entry name" value="Cyt_B5-like_heme/steroid-bd"/>
</dbReference>
<comment type="similarity">
    <text evidence="1">Belongs to the cytochrome b5 family. MAPR subfamily.</text>
</comment>
<dbReference type="Proteomes" id="UP000030745">
    <property type="component" value="Unassembled WGS sequence"/>
</dbReference>
<evidence type="ECO:0000256" key="2">
    <source>
        <dbReference type="SAM" id="MobiDB-lite"/>
    </source>
</evidence>
<dbReference type="Pfam" id="PF00173">
    <property type="entry name" value="Cyt-b5"/>
    <property type="match status" value="1"/>
</dbReference>
<dbReference type="VEuPathDB" id="FungiDB:SPRG_08072"/>
<evidence type="ECO:0000256" key="3">
    <source>
        <dbReference type="SAM" id="Phobius"/>
    </source>
</evidence>
<evidence type="ECO:0000313" key="6">
    <source>
        <dbReference type="Proteomes" id="UP000030745"/>
    </source>
</evidence>
<keyword evidence="3" id="KW-1133">Transmembrane helix</keyword>
<dbReference type="KEGG" id="spar:SPRG_08072"/>
<dbReference type="Gene3D" id="3.10.120.10">
    <property type="entry name" value="Cytochrome b5-like heme/steroid binding domain"/>
    <property type="match status" value="1"/>
</dbReference>
<dbReference type="RefSeq" id="XP_012202430.1">
    <property type="nucleotide sequence ID" value="XM_012347040.1"/>
</dbReference>